<sequence length="601" mass="67640">MQWARGQKLSRIQYSLPPSMSARLSTAKAQASQSQSAHSEERLNFESTPGFGAPDVTHPGGTLFSNASNFNVNGGTFIAMAGENETKFENFPRIPLGHIVLGKNLGIVKQLRQGGGAVRRVHSAKMFGERSPMTVVIYEGHDAQEDWHEYIAPHLRLRHENVFQLFATCANSGMCAAVFHGGVVQFFSQIFAADVCLSFHLEHIPIRQAREGYRLSPTHLIYFHQFLSSEFYTHAGYIAHILNYESLGIHDCTFWLERSGKLHIELSPSDDNMIDGDAADASPNWGSIQSANLILPPEQFEKMMHTLTFDAYYYGLLDLELCATRIIPMERTGTVRPFSVVTHIGQQTLREVAFLVNVRCIYSPQWEICDPNRVEKGCLSDVLCRMTRSGWTRGTAIEMRIGPFRWEQPFKRPIHFAGGIWITQAGYVFQRLRLDPGLCSFIDGVSIGLHFSSEASRAMEGAYVFLPPCVKFFTPDLTHICSSIEQPYWSFDPLGKERLSGDQCALFALPTLELQIAVRHVFFDTASYEALCTFHRAKGLGPHGLEAANRTNYPNFYFGAKGDPSPSSLLPWLKPSWPFVSRIGKHEEDDDEQILYPRRNS</sequence>
<keyword evidence="3" id="KW-1185">Reference proteome</keyword>
<proteinExistence type="predicted"/>
<evidence type="ECO:0000256" key="1">
    <source>
        <dbReference type="SAM" id="MobiDB-lite"/>
    </source>
</evidence>
<comment type="caution">
    <text evidence="2">The sequence shown here is derived from an EMBL/GenBank/DDBJ whole genome shotgun (WGS) entry which is preliminary data.</text>
</comment>
<reference evidence="2 3" key="1">
    <citation type="journal article" date="2024" name="J Genomics">
        <title>Draft genome sequencing and assembly of Favolaschia claudopus CIRM-BRFM 2984 isolated from oak limbs.</title>
        <authorList>
            <person name="Navarro D."/>
            <person name="Drula E."/>
            <person name="Chaduli D."/>
            <person name="Cazenave R."/>
            <person name="Ahrendt S."/>
            <person name="Wang J."/>
            <person name="Lipzen A."/>
            <person name="Daum C."/>
            <person name="Barry K."/>
            <person name="Grigoriev I.V."/>
            <person name="Favel A."/>
            <person name="Rosso M.N."/>
            <person name="Martin F."/>
        </authorList>
    </citation>
    <scope>NUCLEOTIDE SEQUENCE [LARGE SCALE GENOMIC DNA]</scope>
    <source>
        <strain evidence="2 3">CIRM-BRFM 2984</strain>
    </source>
</reference>
<feature type="region of interest" description="Disordered" evidence="1">
    <location>
        <begin position="23"/>
        <end position="51"/>
    </location>
</feature>
<evidence type="ECO:0000313" key="3">
    <source>
        <dbReference type="Proteomes" id="UP001362999"/>
    </source>
</evidence>
<name>A0AAW0EFG3_9AGAR</name>
<evidence type="ECO:0000313" key="2">
    <source>
        <dbReference type="EMBL" id="KAK7063366.1"/>
    </source>
</evidence>
<organism evidence="2 3">
    <name type="scientific">Favolaschia claudopus</name>
    <dbReference type="NCBI Taxonomy" id="2862362"/>
    <lineage>
        <taxon>Eukaryota</taxon>
        <taxon>Fungi</taxon>
        <taxon>Dikarya</taxon>
        <taxon>Basidiomycota</taxon>
        <taxon>Agaricomycotina</taxon>
        <taxon>Agaricomycetes</taxon>
        <taxon>Agaricomycetidae</taxon>
        <taxon>Agaricales</taxon>
        <taxon>Marasmiineae</taxon>
        <taxon>Mycenaceae</taxon>
        <taxon>Favolaschia</taxon>
    </lineage>
</organism>
<dbReference type="EMBL" id="JAWWNJ010000001">
    <property type="protein sequence ID" value="KAK7063366.1"/>
    <property type="molecule type" value="Genomic_DNA"/>
</dbReference>
<gene>
    <name evidence="2" type="ORF">R3P38DRAFT_480</name>
</gene>
<accession>A0AAW0EFG3</accession>
<dbReference type="Proteomes" id="UP001362999">
    <property type="component" value="Unassembled WGS sequence"/>
</dbReference>
<protein>
    <submittedName>
        <fullName evidence="2">Uncharacterized protein</fullName>
    </submittedName>
</protein>
<dbReference type="AlphaFoldDB" id="A0AAW0EFG3"/>